<evidence type="ECO:0000313" key="3">
    <source>
        <dbReference type="Proteomes" id="UP000014500"/>
    </source>
</evidence>
<feature type="region of interest" description="Disordered" evidence="1">
    <location>
        <begin position="20"/>
        <end position="83"/>
    </location>
</feature>
<name>T1JK36_STRMM</name>
<evidence type="ECO:0000313" key="2">
    <source>
        <dbReference type="EnsemblMetazoa" id="SMAR014216-PA"/>
    </source>
</evidence>
<accession>T1JK36</accession>
<dbReference type="Proteomes" id="UP000014500">
    <property type="component" value="Unassembled WGS sequence"/>
</dbReference>
<sequence length="83" mass="9300">MFNARGESLAEMPAFPAKMALHKNGDMKSPSAKLKNSTSEKHLHQRSEDRKNDHVADQIMTPGQNSDLPIRKRPNKGQTFSLV</sequence>
<organism evidence="2 3">
    <name type="scientific">Strigamia maritima</name>
    <name type="common">European centipede</name>
    <name type="synonym">Geophilus maritimus</name>
    <dbReference type="NCBI Taxonomy" id="126957"/>
    <lineage>
        <taxon>Eukaryota</taxon>
        <taxon>Metazoa</taxon>
        <taxon>Ecdysozoa</taxon>
        <taxon>Arthropoda</taxon>
        <taxon>Myriapoda</taxon>
        <taxon>Chilopoda</taxon>
        <taxon>Pleurostigmophora</taxon>
        <taxon>Geophilomorpha</taxon>
        <taxon>Linotaeniidae</taxon>
        <taxon>Strigamia</taxon>
    </lineage>
</organism>
<reference evidence="2" key="2">
    <citation type="submission" date="2015-02" db="UniProtKB">
        <authorList>
            <consortium name="EnsemblMetazoa"/>
        </authorList>
    </citation>
    <scope>IDENTIFICATION</scope>
</reference>
<dbReference type="HOGENOM" id="CLU_2545507_0_0_1"/>
<dbReference type="EMBL" id="JH431789">
    <property type="status" value="NOT_ANNOTATED_CDS"/>
    <property type="molecule type" value="Genomic_DNA"/>
</dbReference>
<dbReference type="AlphaFoldDB" id="T1JK36"/>
<reference evidence="3" key="1">
    <citation type="submission" date="2011-05" db="EMBL/GenBank/DDBJ databases">
        <authorList>
            <person name="Richards S.R."/>
            <person name="Qu J."/>
            <person name="Jiang H."/>
            <person name="Jhangiani S.N."/>
            <person name="Agravi P."/>
            <person name="Goodspeed R."/>
            <person name="Gross S."/>
            <person name="Mandapat C."/>
            <person name="Jackson L."/>
            <person name="Mathew T."/>
            <person name="Pu L."/>
            <person name="Thornton R."/>
            <person name="Saada N."/>
            <person name="Wilczek-Boney K.B."/>
            <person name="Lee S."/>
            <person name="Kovar C."/>
            <person name="Wu Y."/>
            <person name="Scherer S.E."/>
            <person name="Worley K.C."/>
            <person name="Muzny D.M."/>
            <person name="Gibbs R."/>
        </authorList>
    </citation>
    <scope>NUCLEOTIDE SEQUENCE</scope>
    <source>
        <strain evidence="3">Brora</strain>
    </source>
</reference>
<proteinExistence type="predicted"/>
<dbReference type="EnsemblMetazoa" id="SMAR014216-RA">
    <property type="protein sequence ID" value="SMAR014216-PA"/>
    <property type="gene ID" value="SMAR014216"/>
</dbReference>
<keyword evidence="3" id="KW-1185">Reference proteome</keyword>
<evidence type="ECO:0000256" key="1">
    <source>
        <dbReference type="SAM" id="MobiDB-lite"/>
    </source>
</evidence>
<protein>
    <submittedName>
        <fullName evidence="2">Uncharacterized protein</fullName>
    </submittedName>
</protein>
<feature type="compositionally biased region" description="Basic and acidic residues" evidence="1">
    <location>
        <begin position="38"/>
        <end position="56"/>
    </location>
</feature>